<dbReference type="OrthoDB" id="1273664at2"/>
<evidence type="ECO:0000313" key="1">
    <source>
        <dbReference type="EMBL" id="SHI43262.1"/>
    </source>
</evidence>
<reference evidence="2" key="1">
    <citation type="submission" date="2016-11" db="EMBL/GenBank/DDBJ databases">
        <authorList>
            <person name="Varghese N."/>
            <person name="Submissions S."/>
        </authorList>
    </citation>
    <scope>NUCLEOTIDE SEQUENCE [LARGE SCALE GENOMIC DNA]</scope>
    <source>
        <strain evidence="2">DSM 18829</strain>
    </source>
</reference>
<dbReference type="RefSeq" id="WP_073308336.1">
    <property type="nucleotide sequence ID" value="NZ_FQZI01000001.1"/>
</dbReference>
<evidence type="ECO:0008006" key="3">
    <source>
        <dbReference type="Google" id="ProtNLM"/>
    </source>
</evidence>
<dbReference type="AlphaFoldDB" id="A0A1M6B3D7"/>
<proteinExistence type="predicted"/>
<dbReference type="EMBL" id="FQZI01000001">
    <property type="protein sequence ID" value="SHI43262.1"/>
    <property type="molecule type" value="Genomic_DNA"/>
</dbReference>
<organism evidence="1 2">
    <name type="scientific">Flavobacterium terrae</name>
    <dbReference type="NCBI Taxonomy" id="415425"/>
    <lineage>
        <taxon>Bacteria</taxon>
        <taxon>Pseudomonadati</taxon>
        <taxon>Bacteroidota</taxon>
        <taxon>Flavobacteriia</taxon>
        <taxon>Flavobacteriales</taxon>
        <taxon>Flavobacteriaceae</taxon>
        <taxon>Flavobacterium</taxon>
    </lineage>
</organism>
<name>A0A1M6B3D7_9FLAO</name>
<accession>A0A1M6B3D7</accession>
<sequence>MFKKILFLLILPFLNGCSSDGSNEDSNSDVQLQNVPLKITETIYFGSSSDVTTTKFNYAGGKLISLEKLNEPRKTLITYNGDKPVKFSIYNNGVLVKEQNINYQGDKLLSVIDSQNLEKTEFYYTNEVLDLITHSQSSGGSWITTSTDKYFFSNSNLIKKYHTTYYPSASAIKIEYDFDTKNNPFKNLNKYLKLLLEYETIEVGNLNNSTSARYYATVSSTTPESNRNFVNTYNSNNYPTEVIKYLTESNAQLSKIEILY</sequence>
<dbReference type="STRING" id="415425.SAMN05444363_0537"/>
<gene>
    <name evidence="1" type="ORF">SAMN05444363_0537</name>
</gene>
<protein>
    <recommendedName>
        <fullName evidence="3">DUF4595 domain-containing protein</fullName>
    </recommendedName>
</protein>
<evidence type="ECO:0000313" key="2">
    <source>
        <dbReference type="Proteomes" id="UP000184488"/>
    </source>
</evidence>
<keyword evidence="2" id="KW-1185">Reference proteome</keyword>
<dbReference type="Proteomes" id="UP000184488">
    <property type="component" value="Unassembled WGS sequence"/>
</dbReference>